<keyword evidence="2" id="KW-1185">Reference proteome</keyword>
<evidence type="ECO:0000313" key="2">
    <source>
        <dbReference type="Proteomes" id="UP000005317"/>
    </source>
</evidence>
<organism evidence="1 2">
    <name type="scientific">Thiothrix nivea (strain ATCC 35100 / DSM 5205 / JP2)</name>
    <dbReference type="NCBI Taxonomy" id="870187"/>
    <lineage>
        <taxon>Bacteria</taxon>
        <taxon>Pseudomonadati</taxon>
        <taxon>Pseudomonadota</taxon>
        <taxon>Gammaproteobacteria</taxon>
        <taxon>Thiotrichales</taxon>
        <taxon>Thiotrichaceae</taxon>
        <taxon>Thiothrix</taxon>
    </lineage>
</organism>
<protein>
    <submittedName>
        <fullName evidence="1">Uncharacterized protein</fullName>
    </submittedName>
</protein>
<dbReference type="AlphaFoldDB" id="A0A656HH26"/>
<dbReference type="EMBL" id="JH651384">
    <property type="protein sequence ID" value="EIJ35703.1"/>
    <property type="molecule type" value="Genomic_DNA"/>
</dbReference>
<gene>
    <name evidence="1" type="ORF">Thini_3180</name>
</gene>
<name>A0A656HH26_THINJ</name>
<dbReference type="RefSeq" id="WP_002709603.1">
    <property type="nucleotide sequence ID" value="NZ_JH651384.1"/>
</dbReference>
<dbReference type="OrthoDB" id="5625389at2"/>
<evidence type="ECO:0000313" key="1">
    <source>
        <dbReference type="EMBL" id="EIJ35703.1"/>
    </source>
</evidence>
<accession>A0A656HH26</accession>
<dbReference type="Proteomes" id="UP000005317">
    <property type="component" value="Unassembled WGS sequence"/>
</dbReference>
<reference evidence="2" key="1">
    <citation type="journal article" date="2011" name="Stand. Genomic Sci.">
        <title>Genome sequence of the filamentous, gliding Thiothrix nivea neotype strain (JP2(T)).</title>
        <authorList>
            <person name="Lapidus A."/>
            <person name="Nolan M."/>
            <person name="Lucas S."/>
            <person name="Glavina Del Rio T."/>
            <person name="Tice H."/>
            <person name="Cheng J.F."/>
            <person name="Tapia R."/>
            <person name="Han C."/>
            <person name="Goodwin L."/>
            <person name="Pitluck S."/>
            <person name="Liolios K."/>
            <person name="Pagani I."/>
            <person name="Ivanova N."/>
            <person name="Huntemann M."/>
            <person name="Mavromatis K."/>
            <person name="Mikhailova N."/>
            <person name="Pati A."/>
            <person name="Chen A."/>
            <person name="Palaniappan K."/>
            <person name="Land M."/>
            <person name="Brambilla E.M."/>
            <person name="Rohde M."/>
            <person name="Abt B."/>
            <person name="Verbarg S."/>
            <person name="Goker M."/>
            <person name="Bristow J."/>
            <person name="Eisen J.A."/>
            <person name="Markowitz V."/>
            <person name="Hugenholtz P."/>
            <person name="Kyrpides N.C."/>
            <person name="Klenk H.P."/>
            <person name="Woyke T."/>
        </authorList>
    </citation>
    <scope>NUCLEOTIDE SEQUENCE [LARGE SCALE GENOMIC DNA]</scope>
    <source>
        <strain evidence="2">ATCC 35100 / DSM 5205 / JP2</strain>
    </source>
</reference>
<proteinExistence type="predicted"/>
<sequence>MENPIISVMADNFVMVRKHTQSLAVQVSLDDSPLKSLICSFLRDDQELYAAVIAPDEDHQQLARRVVSFLGAYMRINDADEMEYEVLRCIETCLRKRNY</sequence>